<evidence type="ECO:0000313" key="3">
    <source>
        <dbReference type="Proteomes" id="UP000324222"/>
    </source>
</evidence>
<feature type="compositionally biased region" description="Basic and acidic residues" evidence="1">
    <location>
        <begin position="34"/>
        <end position="50"/>
    </location>
</feature>
<proteinExistence type="predicted"/>
<organism evidence="2 3">
    <name type="scientific">Portunus trituberculatus</name>
    <name type="common">Swimming crab</name>
    <name type="synonym">Neptunus trituberculatus</name>
    <dbReference type="NCBI Taxonomy" id="210409"/>
    <lineage>
        <taxon>Eukaryota</taxon>
        <taxon>Metazoa</taxon>
        <taxon>Ecdysozoa</taxon>
        <taxon>Arthropoda</taxon>
        <taxon>Crustacea</taxon>
        <taxon>Multicrustacea</taxon>
        <taxon>Malacostraca</taxon>
        <taxon>Eumalacostraca</taxon>
        <taxon>Eucarida</taxon>
        <taxon>Decapoda</taxon>
        <taxon>Pleocyemata</taxon>
        <taxon>Brachyura</taxon>
        <taxon>Eubrachyura</taxon>
        <taxon>Portunoidea</taxon>
        <taxon>Portunidae</taxon>
        <taxon>Portuninae</taxon>
        <taxon>Portunus</taxon>
    </lineage>
</organism>
<protein>
    <submittedName>
        <fullName evidence="2">Uncharacterized protein</fullName>
    </submittedName>
</protein>
<comment type="caution">
    <text evidence="2">The sequence shown here is derived from an EMBL/GenBank/DDBJ whole genome shotgun (WGS) entry which is preliminary data.</text>
</comment>
<feature type="region of interest" description="Disordered" evidence="1">
    <location>
        <begin position="34"/>
        <end position="80"/>
    </location>
</feature>
<evidence type="ECO:0000313" key="2">
    <source>
        <dbReference type="EMBL" id="MPC89941.1"/>
    </source>
</evidence>
<gene>
    <name evidence="2" type="ORF">E2C01_084905</name>
</gene>
<accession>A0A5B7IWK4</accession>
<sequence length="115" mass="12494">MHVLTGTLFLSSDQNSTRTVVSTLRGSVTLAQRDRKVPELLNDRDDDAPHKTPATVHASPPHRHGSLASGDSFTPLPSPPLHSTPFHFTPLSLQVCVCVCKPSSNSSRRKFLLKG</sequence>
<dbReference type="EMBL" id="VSRR010082714">
    <property type="protein sequence ID" value="MPC89941.1"/>
    <property type="molecule type" value="Genomic_DNA"/>
</dbReference>
<keyword evidence="3" id="KW-1185">Reference proteome</keyword>
<name>A0A5B7IWK4_PORTR</name>
<dbReference type="AlphaFoldDB" id="A0A5B7IWK4"/>
<reference evidence="2 3" key="1">
    <citation type="submission" date="2019-05" db="EMBL/GenBank/DDBJ databases">
        <title>Another draft genome of Portunus trituberculatus and its Hox gene families provides insights of decapod evolution.</title>
        <authorList>
            <person name="Jeong J.-H."/>
            <person name="Song I."/>
            <person name="Kim S."/>
            <person name="Choi T."/>
            <person name="Kim D."/>
            <person name="Ryu S."/>
            <person name="Kim W."/>
        </authorList>
    </citation>
    <scope>NUCLEOTIDE SEQUENCE [LARGE SCALE GENOMIC DNA]</scope>
    <source>
        <tissue evidence="2">Muscle</tissue>
    </source>
</reference>
<evidence type="ECO:0000256" key="1">
    <source>
        <dbReference type="SAM" id="MobiDB-lite"/>
    </source>
</evidence>
<dbReference type="Proteomes" id="UP000324222">
    <property type="component" value="Unassembled WGS sequence"/>
</dbReference>